<sequence length="71" mass="8171">MKWESALHRFRHTTNAKDHLYALQRSHPIGQAEASKRLKNATTRLDDVNVDTRVRDSKRSAPEGCEGRPMK</sequence>
<evidence type="ECO:0000313" key="3">
    <source>
        <dbReference type="Proteomes" id="UP000602510"/>
    </source>
</evidence>
<evidence type="ECO:0000313" key="2">
    <source>
        <dbReference type="EMBL" id="KAF4034826.1"/>
    </source>
</evidence>
<proteinExistence type="predicted"/>
<organism evidence="2 3">
    <name type="scientific">Phytophthora infestans</name>
    <name type="common">Potato late blight agent</name>
    <name type="synonym">Botrytis infestans</name>
    <dbReference type="NCBI Taxonomy" id="4787"/>
    <lineage>
        <taxon>Eukaryota</taxon>
        <taxon>Sar</taxon>
        <taxon>Stramenopiles</taxon>
        <taxon>Oomycota</taxon>
        <taxon>Peronosporomycetes</taxon>
        <taxon>Peronosporales</taxon>
        <taxon>Peronosporaceae</taxon>
        <taxon>Phytophthora</taxon>
    </lineage>
</organism>
<gene>
    <name evidence="2" type="ORF">GN244_ATG13188</name>
</gene>
<name>A0A833T729_PHYIN</name>
<accession>A0A833T729</accession>
<keyword evidence="3" id="KW-1185">Reference proteome</keyword>
<dbReference type="Proteomes" id="UP000602510">
    <property type="component" value="Unassembled WGS sequence"/>
</dbReference>
<dbReference type="AlphaFoldDB" id="A0A833T729"/>
<comment type="caution">
    <text evidence="2">The sequence shown here is derived from an EMBL/GenBank/DDBJ whole genome shotgun (WGS) entry which is preliminary data.</text>
</comment>
<dbReference type="EMBL" id="WSZM01000343">
    <property type="protein sequence ID" value="KAF4034826.1"/>
    <property type="molecule type" value="Genomic_DNA"/>
</dbReference>
<feature type="region of interest" description="Disordered" evidence="1">
    <location>
        <begin position="50"/>
        <end position="71"/>
    </location>
</feature>
<protein>
    <submittedName>
        <fullName evidence="2">Uncharacterized protein</fullName>
    </submittedName>
</protein>
<evidence type="ECO:0000256" key="1">
    <source>
        <dbReference type="SAM" id="MobiDB-lite"/>
    </source>
</evidence>
<reference evidence="2" key="1">
    <citation type="submission" date="2020-04" db="EMBL/GenBank/DDBJ databases">
        <title>Hybrid Assembly of Korean Phytophthora infestans isolates.</title>
        <authorList>
            <person name="Prokchorchik M."/>
            <person name="Lee Y."/>
            <person name="Seo J."/>
            <person name="Cho J.-H."/>
            <person name="Park Y.-E."/>
            <person name="Jang D.-C."/>
            <person name="Im J.-S."/>
            <person name="Choi J.-G."/>
            <person name="Park H.-J."/>
            <person name="Lee G.-B."/>
            <person name="Lee Y.-G."/>
            <person name="Hong S.-Y."/>
            <person name="Cho K."/>
            <person name="Sohn K.H."/>
        </authorList>
    </citation>
    <scope>NUCLEOTIDE SEQUENCE</scope>
    <source>
        <strain evidence="2">KR_1_A1</strain>
    </source>
</reference>